<feature type="region of interest" description="Disordered" evidence="1">
    <location>
        <begin position="330"/>
        <end position="375"/>
    </location>
</feature>
<reference evidence="3 4" key="1">
    <citation type="journal article" date="2016" name="Nat. Commun.">
        <title>Thousands of microbial genomes shed light on interconnected biogeochemical processes in an aquifer system.</title>
        <authorList>
            <person name="Anantharaman K."/>
            <person name="Brown C.T."/>
            <person name="Hug L.A."/>
            <person name="Sharon I."/>
            <person name="Castelle C.J."/>
            <person name="Probst A.J."/>
            <person name="Thomas B.C."/>
            <person name="Singh A."/>
            <person name="Wilkins M.J."/>
            <person name="Karaoz U."/>
            <person name="Brodie E.L."/>
            <person name="Williams K.H."/>
            <person name="Hubbard S.S."/>
            <person name="Banfield J.F."/>
        </authorList>
    </citation>
    <scope>NUCLEOTIDE SEQUENCE [LARGE SCALE GENOMIC DNA]</scope>
</reference>
<evidence type="ECO:0000313" key="3">
    <source>
        <dbReference type="EMBL" id="OHA34009.1"/>
    </source>
</evidence>
<feature type="transmembrane region" description="Helical" evidence="2">
    <location>
        <begin position="60"/>
        <end position="79"/>
    </location>
</feature>
<gene>
    <name evidence="3" type="ORF">A2928_04080</name>
</gene>
<comment type="caution">
    <text evidence="3">The sequence shown here is derived from an EMBL/GenBank/DDBJ whole genome shotgun (WGS) entry which is preliminary data.</text>
</comment>
<keyword evidence="2" id="KW-0812">Transmembrane</keyword>
<keyword evidence="2" id="KW-1133">Transmembrane helix</keyword>
<proteinExistence type="predicted"/>
<dbReference type="AlphaFoldDB" id="A0A1G2NEX1"/>
<evidence type="ECO:0000256" key="1">
    <source>
        <dbReference type="SAM" id="MobiDB-lite"/>
    </source>
</evidence>
<keyword evidence="2" id="KW-0472">Membrane</keyword>
<dbReference type="EMBL" id="MHRX01000019">
    <property type="protein sequence ID" value="OHA34009.1"/>
    <property type="molecule type" value="Genomic_DNA"/>
</dbReference>
<organism evidence="3 4">
    <name type="scientific">Candidatus Taylorbacteria bacterium RIFCSPLOWO2_01_FULL_45_15b</name>
    <dbReference type="NCBI Taxonomy" id="1802319"/>
    <lineage>
        <taxon>Bacteria</taxon>
        <taxon>Candidatus Tayloriibacteriota</taxon>
    </lineage>
</organism>
<feature type="region of interest" description="Disordered" evidence="1">
    <location>
        <begin position="1"/>
        <end position="25"/>
    </location>
</feature>
<accession>A0A1G2NEX1</accession>
<sequence length="475" mass="50625">MSDQIDPSPGADPADPASEPKPFSKKVKENAQYIWTKIRAGAISCYEKIKRKELMKTLKVVGLSVIMVAALGIGCWGIIREWQRSKDGRLDDATWVELSSPPVIESASSNVVLLPDPLLPQAVIEPPTPSPSLVTTGFVTGTEMTAVLSNSFHGLAQQMSRTLQANAAVLTRQVSEQNQILFTNLSKFTADSIARETSNRVAASVALEAKFDGRLATVASTVDSLRSEIGRLRNSINDSTRQSAVIDPSSSDRPSQIPLQASSSFLPSASDVPSGTVFQEIRQSGGLIHVTTVGDSNVVLQQRISVNGQVVSGQDGTPGIEFQRIIPEIPPATAPTPAAPPATNSTQQSRAQRDIHDWPTTTEESVANAGRGRSSMAWSDPQIARLPHISQIAQPTSGVVSNGYLWVDDIGYKLKHIGTSPWDYRDYESAKVYREDVIQHHEPVYFGGGSSGGTISAGGTITSGGTISAGGTIGN</sequence>
<name>A0A1G2NEX1_9BACT</name>
<evidence type="ECO:0000256" key="2">
    <source>
        <dbReference type="SAM" id="Phobius"/>
    </source>
</evidence>
<feature type="region of interest" description="Disordered" evidence="1">
    <location>
        <begin position="240"/>
        <end position="259"/>
    </location>
</feature>
<feature type="compositionally biased region" description="Pro residues" evidence="1">
    <location>
        <begin position="330"/>
        <end position="340"/>
    </location>
</feature>
<protein>
    <submittedName>
        <fullName evidence="3">Uncharacterized protein</fullName>
    </submittedName>
</protein>
<dbReference type="Proteomes" id="UP000176221">
    <property type="component" value="Unassembled WGS sequence"/>
</dbReference>
<evidence type="ECO:0000313" key="4">
    <source>
        <dbReference type="Proteomes" id="UP000176221"/>
    </source>
</evidence>
<feature type="compositionally biased region" description="Low complexity" evidence="1">
    <location>
        <begin position="1"/>
        <end position="17"/>
    </location>
</feature>